<dbReference type="GO" id="GO:0005886">
    <property type="term" value="C:plasma membrane"/>
    <property type="evidence" value="ECO:0007669"/>
    <property type="project" value="UniProtKB-SubCell"/>
</dbReference>
<protein>
    <recommendedName>
        <fullName evidence="11">Oligopeptide transport system permease protein OppC</fullName>
    </recommendedName>
</protein>
<comment type="subcellular location">
    <subcellularLocation>
        <location evidence="1">Cell inner membrane</location>
        <topology evidence="1">Multi-pass membrane protein</topology>
    </subcellularLocation>
    <subcellularLocation>
        <location evidence="12">Cell membrane</location>
        <topology evidence="12">Multi-pass membrane protein</topology>
    </subcellularLocation>
</comment>
<dbReference type="AlphaFoldDB" id="A0A2T0LY60"/>
<gene>
    <name evidence="15" type="ORF">B0I33_10363</name>
</gene>
<dbReference type="Pfam" id="PF00528">
    <property type="entry name" value="BPD_transp_1"/>
    <property type="match status" value="1"/>
</dbReference>
<dbReference type="EMBL" id="PVNH01000003">
    <property type="protein sequence ID" value="PRX49030.1"/>
    <property type="molecule type" value="Genomic_DNA"/>
</dbReference>
<dbReference type="GO" id="GO:0055085">
    <property type="term" value="P:transmembrane transport"/>
    <property type="evidence" value="ECO:0007669"/>
    <property type="project" value="InterPro"/>
</dbReference>
<dbReference type="InterPro" id="IPR000515">
    <property type="entry name" value="MetI-like"/>
</dbReference>
<dbReference type="SUPFAM" id="SSF161098">
    <property type="entry name" value="MetI-like"/>
    <property type="match status" value="1"/>
</dbReference>
<keyword evidence="9 12" id="KW-0472">Membrane</keyword>
<keyword evidence="16" id="KW-1185">Reference proteome</keyword>
<feature type="transmembrane region" description="Helical" evidence="12">
    <location>
        <begin position="287"/>
        <end position="307"/>
    </location>
</feature>
<evidence type="ECO:0000256" key="3">
    <source>
        <dbReference type="ARBA" id="ARBA00022475"/>
    </source>
</evidence>
<evidence type="ECO:0000256" key="12">
    <source>
        <dbReference type="RuleBase" id="RU363032"/>
    </source>
</evidence>
<dbReference type="InterPro" id="IPR025966">
    <property type="entry name" value="OppC_N"/>
</dbReference>
<dbReference type="RefSeq" id="WP_106177759.1">
    <property type="nucleotide sequence ID" value="NZ_PVNH01000003.1"/>
</dbReference>
<dbReference type="Pfam" id="PF12911">
    <property type="entry name" value="OppC_N"/>
    <property type="match status" value="1"/>
</dbReference>
<keyword evidence="6" id="KW-0571">Peptide transport</keyword>
<proteinExistence type="inferred from homology"/>
<keyword evidence="2 12" id="KW-0813">Transport</keyword>
<dbReference type="PANTHER" id="PTHR43386">
    <property type="entry name" value="OLIGOPEPTIDE TRANSPORT SYSTEM PERMEASE PROTEIN APPC"/>
    <property type="match status" value="1"/>
</dbReference>
<feature type="transmembrane region" description="Helical" evidence="12">
    <location>
        <begin position="58"/>
        <end position="80"/>
    </location>
</feature>
<evidence type="ECO:0000256" key="7">
    <source>
        <dbReference type="ARBA" id="ARBA00022927"/>
    </source>
</evidence>
<evidence type="ECO:0000256" key="4">
    <source>
        <dbReference type="ARBA" id="ARBA00022519"/>
    </source>
</evidence>
<dbReference type="OrthoDB" id="6637947at2"/>
<keyword evidence="7" id="KW-0653">Protein transport</keyword>
<dbReference type="Gene3D" id="1.10.3720.10">
    <property type="entry name" value="MetI-like"/>
    <property type="match status" value="1"/>
</dbReference>
<dbReference type="Proteomes" id="UP000238362">
    <property type="component" value="Unassembled WGS sequence"/>
</dbReference>
<evidence type="ECO:0000256" key="9">
    <source>
        <dbReference type="ARBA" id="ARBA00023136"/>
    </source>
</evidence>
<reference evidence="15 16" key="1">
    <citation type="submission" date="2018-03" db="EMBL/GenBank/DDBJ databases">
        <title>Genomic Encyclopedia of Type Strains, Phase III (KMG-III): the genomes of soil and plant-associated and newly described type strains.</title>
        <authorList>
            <person name="Whitman W."/>
        </authorList>
    </citation>
    <scope>NUCLEOTIDE SEQUENCE [LARGE SCALE GENOMIC DNA]</scope>
    <source>
        <strain evidence="15 16">CGMCC 4.7125</strain>
    </source>
</reference>
<evidence type="ECO:0000256" key="11">
    <source>
        <dbReference type="ARBA" id="ARBA00072251"/>
    </source>
</evidence>
<feature type="transmembrane region" description="Helical" evidence="12">
    <location>
        <begin position="153"/>
        <end position="173"/>
    </location>
</feature>
<evidence type="ECO:0000256" key="2">
    <source>
        <dbReference type="ARBA" id="ARBA00022448"/>
    </source>
</evidence>
<evidence type="ECO:0000256" key="6">
    <source>
        <dbReference type="ARBA" id="ARBA00022856"/>
    </source>
</evidence>
<evidence type="ECO:0000256" key="1">
    <source>
        <dbReference type="ARBA" id="ARBA00004429"/>
    </source>
</evidence>
<evidence type="ECO:0000313" key="16">
    <source>
        <dbReference type="Proteomes" id="UP000238362"/>
    </source>
</evidence>
<dbReference type="PROSITE" id="PS50928">
    <property type="entry name" value="ABC_TM1"/>
    <property type="match status" value="1"/>
</dbReference>
<evidence type="ECO:0000256" key="8">
    <source>
        <dbReference type="ARBA" id="ARBA00022989"/>
    </source>
</evidence>
<keyword evidence="4" id="KW-0997">Cell inner membrane</keyword>
<keyword evidence="5 12" id="KW-0812">Transmembrane</keyword>
<feature type="transmembrane region" description="Helical" evidence="12">
    <location>
        <begin position="179"/>
        <end position="196"/>
    </location>
</feature>
<organism evidence="15 16">
    <name type="scientific">Prauserella shujinwangii</name>
    <dbReference type="NCBI Taxonomy" id="1453103"/>
    <lineage>
        <taxon>Bacteria</taxon>
        <taxon>Bacillati</taxon>
        <taxon>Actinomycetota</taxon>
        <taxon>Actinomycetes</taxon>
        <taxon>Pseudonocardiales</taxon>
        <taxon>Pseudonocardiaceae</taxon>
        <taxon>Prauserella</taxon>
    </lineage>
</organism>
<keyword evidence="8 12" id="KW-1133">Transmembrane helix</keyword>
<keyword evidence="3" id="KW-1003">Cell membrane</keyword>
<feature type="region of interest" description="Disordered" evidence="13">
    <location>
        <begin position="1"/>
        <end position="36"/>
    </location>
</feature>
<dbReference type="GO" id="GO:0015031">
    <property type="term" value="P:protein transport"/>
    <property type="evidence" value="ECO:0007669"/>
    <property type="project" value="UniProtKB-KW"/>
</dbReference>
<evidence type="ECO:0000313" key="15">
    <source>
        <dbReference type="EMBL" id="PRX49030.1"/>
    </source>
</evidence>
<evidence type="ECO:0000259" key="14">
    <source>
        <dbReference type="PROSITE" id="PS50928"/>
    </source>
</evidence>
<dbReference type="GO" id="GO:0015833">
    <property type="term" value="P:peptide transport"/>
    <property type="evidence" value="ECO:0007669"/>
    <property type="project" value="UniProtKB-KW"/>
</dbReference>
<name>A0A2T0LY60_9PSEU</name>
<dbReference type="PANTHER" id="PTHR43386:SF2">
    <property type="entry name" value="OLIGOPEPTIDE TRANSPORT SYSTEM PERMEASE PROTEIN OPPC"/>
    <property type="match status" value="1"/>
</dbReference>
<sequence length="323" mass="34742">MPDHTKSDIDATAPEVPETKGTGEGTTVAGPSRTEREFTVAERSQAQLVIRRFLQHRLAVGSLIVLLAVVLLAFVGGALWKYNVADITPDESQPPSWEHPFGTDAVGHDSFAQVLRGTQISLGVAVLVALIATFVGTIWGAVAGFYRGWLDTVLMRIADLVLTLPLLAVAAVLGDVAGGSWWLIAFIIGGLYWAYVSRVARGVVLSLREKEFIEASKALGASDLRIIFKHLVPNALGSVIVNATILVAIAILIETALSYLGFGVRPPDTSLGLLVSDNQTAVSTRPWLFYFPGLFIIIIALTINFIGDGLRDAFDPQQKKVRA</sequence>
<evidence type="ECO:0000256" key="10">
    <source>
        <dbReference type="ARBA" id="ARBA00024202"/>
    </source>
</evidence>
<accession>A0A2T0LY60</accession>
<dbReference type="InterPro" id="IPR050366">
    <property type="entry name" value="BP-dependent_transpt_permease"/>
</dbReference>
<comment type="caution">
    <text evidence="15">The sequence shown here is derived from an EMBL/GenBank/DDBJ whole genome shotgun (WGS) entry which is preliminary data.</text>
</comment>
<comment type="similarity">
    <text evidence="10">Belongs to the binding-protein-dependent transport system permease family. OppBC subfamily.</text>
</comment>
<evidence type="ECO:0000256" key="5">
    <source>
        <dbReference type="ARBA" id="ARBA00022692"/>
    </source>
</evidence>
<dbReference type="InterPro" id="IPR035906">
    <property type="entry name" value="MetI-like_sf"/>
</dbReference>
<feature type="domain" description="ABC transmembrane type-1" evidence="14">
    <location>
        <begin position="118"/>
        <end position="307"/>
    </location>
</feature>
<dbReference type="CDD" id="cd06261">
    <property type="entry name" value="TM_PBP2"/>
    <property type="match status" value="1"/>
</dbReference>
<feature type="transmembrane region" description="Helical" evidence="12">
    <location>
        <begin position="120"/>
        <end position="146"/>
    </location>
</feature>
<feature type="transmembrane region" description="Helical" evidence="12">
    <location>
        <begin position="235"/>
        <end position="262"/>
    </location>
</feature>
<evidence type="ECO:0000256" key="13">
    <source>
        <dbReference type="SAM" id="MobiDB-lite"/>
    </source>
</evidence>